<dbReference type="InterPro" id="IPR049943">
    <property type="entry name" value="Ser_HO-MeTrfase-like"/>
</dbReference>
<gene>
    <name evidence="3" type="primary">glyA</name>
    <name evidence="6" type="ORF">COY31_01450</name>
</gene>
<comment type="catalytic activity">
    <reaction evidence="3">
        <text>(6R)-5,10-methylene-5,6,7,8-tetrahydrofolate + glycine + H2O = (6S)-5,6,7,8-tetrahydrofolate + L-serine</text>
        <dbReference type="Rhea" id="RHEA:15481"/>
        <dbReference type="ChEBI" id="CHEBI:15377"/>
        <dbReference type="ChEBI" id="CHEBI:15636"/>
        <dbReference type="ChEBI" id="CHEBI:33384"/>
        <dbReference type="ChEBI" id="CHEBI:57305"/>
        <dbReference type="ChEBI" id="CHEBI:57453"/>
        <dbReference type="EC" id="2.1.2.1"/>
    </reaction>
</comment>
<name>A0A2M7TG43_9BACT</name>
<comment type="pathway">
    <text evidence="3">One-carbon metabolism; tetrahydrofolate interconversion.</text>
</comment>
<dbReference type="PIRSF" id="PIRSF000412">
    <property type="entry name" value="SHMT"/>
    <property type="match status" value="1"/>
</dbReference>
<dbReference type="GO" id="GO:0008168">
    <property type="term" value="F:methyltransferase activity"/>
    <property type="evidence" value="ECO:0007669"/>
    <property type="project" value="UniProtKB-KW"/>
</dbReference>
<dbReference type="Proteomes" id="UP000230553">
    <property type="component" value="Unassembled WGS sequence"/>
</dbReference>
<comment type="function">
    <text evidence="3">Catalyzes the reversible interconversion of serine and glycine with tetrahydrofolate (THF) serving as the one-carbon carrier. This reaction serves as the major source of one-carbon groups required for the biosynthesis of purines, thymidylate, methionine, and other important biomolecules. Also exhibits THF-independent aldolase activity toward beta-hydroxyamino acids, producing glycine and aldehydes, via a retro-aldol mechanism.</text>
</comment>
<dbReference type="SUPFAM" id="SSF53383">
    <property type="entry name" value="PLP-dependent transferases"/>
    <property type="match status" value="1"/>
</dbReference>
<evidence type="ECO:0000259" key="5">
    <source>
        <dbReference type="Pfam" id="PF00464"/>
    </source>
</evidence>
<dbReference type="PANTHER" id="PTHR11680">
    <property type="entry name" value="SERINE HYDROXYMETHYLTRANSFERASE"/>
    <property type="match status" value="1"/>
</dbReference>
<keyword evidence="6" id="KW-0489">Methyltransferase</keyword>
<dbReference type="NCBIfam" id="NF000586">
    <property type="entry name" value="PRK00011.1"/>
    <property type="match status" value="1"/>
</dbReference>
<dbReference type="InterPro" id="IPR015424">
    <property type="entry name" value="PyrdxlP-dep_Trfase"/>
</dbReference>
<dbReference type="Pfam" id="PF00464">
    <property type="entry name" value="SHMT"/>
    <property type="match status" value="1"/>
</dbReference>
<accession>A0A2M7TG43</accession>
<dbReference type="GO" id="GO:0005829">
    <property type="term" value="C:cytosol"/>
    <property type="evidence" value="ECO:0007669"/>
    <property type="project" value="TreeGrafter"/>
</dbReference>
<feature type="domain" description="Serine hydroxymethyltransferase-like" evidence="5">
    <location>
        <begin position="2"/>
        <end position="378"/>
    </location>
</feature>
<feature type="binding site" evidence="3">
    <location>
        <position position="115"/>
    </location>
    <ligand>
        <name>(6S)-5,6,7,8-tetrahydrofolate</name>
        <dbReference type="ChEBI" id="CHEBI:57453"/>
    </ligand>
</feature>
<dbReference type="InterPro" id="IPR039429">
    <property type="entry name" value="SHMT-like_dom"/>
</dbReference>
<comment type="caution">
    <text evidence="3">Lacks conserved residue(s) required for the propagation of feature annotation.</text>
</comment>
<dbReference type="UniPathway" id="UPA00288">
    <property type="reaction ID" value="UER01023"/>
</dbReference>
<proteinExistence type="inferred from homology"/>
<keyword evidence="2 3" id="KW-0663">Pyridoxal phosphate</keyword>
<feature type="modified residue" description="N6-(pyridoxal phosphate)lysine" evidence="3 4">
    <location>
        <position position="224"/>
    </location>
</feature>
<evidence type="ECO:0000256" key="1">
    <source>
        <dbReference type="ARBA" id="ARBA00001933"/>
    </source>
</evidence>
<keyword evidence="3" id="KW-0028">Amino-acid biosynthesis</keyword>
<comment type="subcellular location">
    <subcellularLocation>
        <location evidence="3">Cytoplasm</location>
    </subcellularLocation>
</comment>
<comment type="similarity">
    <text evidence="3">Belongs to the SHMT family.</text>
</comment>
<dbReference type="AlphaFoldDB" id="A0A2M7TG43"/>
<dbReference type="Gene3D" id="3.40.640.10">
    <property type="entry name" value="Type I PLP-dependent aspartate aminotransferase-like (Major domain)"/>
    <property type="match status" value="1"/>
</dbReference>
<comment type="cofactor">
    <cofactor evidence="1 3 4">
        <name>pyridoxal 5'-phosphate</name>
        <dbReference type="ChEBI" id="CHEBI:597326"/>
    </cofactor>
</comment>
<evidence type="ECO:0000256" key="4">
    <source>
        <dbReference type="PIRSR" id="PIRSR000412-50"/>
    </source>
</evidence>
<evidence type="ECO:0000313" key="7">
    <source>
        <dbReference type="Proteomes" id="UP000230553"/>
    </source>
</evidence>
<dbReference type="GO" id="GO:0032259">
    <property type="term" value="P:methylation"/>
    <property type="evidence" value="ECO:0007669"/>
    <property type="project" value="UniProtKB-KW"/>
</dbReference>
<organism evidence="6 7">
    <name type="scientific">Candidatus Wolfebacteria bacterium CG_4_10_14_0_2_um_filter_39_18</name>
    <dbReference type="NCBI Taxonomy" id="1975061"/>
    <lineage>
        <taxon>Bacteria</taxon>
        <taxon>Candidatus Wolfeibacteriota</taxon>
    </lineage>
</organism>
<comment type="caution">
    <text evidence="6">The sequence shown here is derived from an EMBL/GenBank/DDBJ whole genome shotgun (WGS) entry which is preliminary data.</text>
</comment>
<feature type="binding site" evidence="3">
    <location>
        <begin position="119"/>
        <end position="121"/>
    </location>
    <ligand>
        <name>(6S)-5,6,7,8-tetrahydrofolate</name>
        <dbReference type="ChEBI" id="CHEBI:57453"/>
    </ligand>
</feature>
<dbReference type="EC" id="2.1.2.1" evidence="3"/>
<evidence type="ECO:0000256" key="2">
    <source>
        <dbReference type="ARBA" id="ARBA00022898"/>
    </source>
</evidence>
<dbReference type="InterPro" id="IPR001085">
    <property type="entry name" value="Ser_HO-MeTrfase"/>
</dbReference>
<comment type="subunit">
    <text evidence="3">Homodimer.</text>
</comment>
<protein>
    <recommendedName>
        <fullName evidence="3">Serine hydroxymethyltransferase</fullName>
        <shortName evidence="3">SHMT</shortName>
        <shortName evidence="3">Serine methylase</shortName>
        <ecNumber evidence="3">2.1.2.1</ecNumber>
    </recommendedName>
</protein>
<comment type="pathway">
    <text evidence="3">Amino-acid biosynthesis; glycine biosynthesis; glycine from L-serine: step 1/1.</text>
</comment>
<dbReference type="InterPro" id="IPR015422">
    <property type="entry name" value="PyrdxlP-dep_Trfase_small"/>
</dbReference>
<dbReference type="Gene3D" id="3.90.1150.10">
    <property type="entry name" value="Aspartate Aminotransferase, domain 1"/>
    <property type="match status" value="1"/>
</dbReference>
<feature type="site" description="Plays an important role in substrate specificity" evidence="3">
    <location>
        <position position="223"/>
    </location>
</feature>
<dbReference type="GO" id="GO:0035999">
    <property type="term" value="P:tetrahydrofolate interconversion"/>
    <property type="evidence" value="ECO:0007669"/>
    <property type="project" value="UniProtKB-UniRule"/>
</dbReference>
<dbReference type="InterPro" id="IPR015421">
    <property type="entry name" value="PyrdxlP-dep_Trfase_major"/>
</dbReference>
<dbReference type="EMBL" id="PFNM01000028">
    <property type="protein sequence ID" value="PIZ44963.1"/>
    <property type="molecule type" value="Genomic_DNA"/>
</dbReference>
<keyword evidence="3 6" id="KW-0808">Transferase</keyword>
<dbReference type="UniPathway" id="UPA00193"/>
<dbReference type="GO" id="GO:0030170">
    <property type="term" value="F:pyridoxal phosphate binding"/>
    <property type="evidence" value="ECO:0007669"/>
    <property type="project" value="UniProtKB-UniRule"/>
</dbReference>
<dbReference type="HAMAP" id="MF_00051">
    <property type="entry name" value="SHMT"/>
    <property type="match status" value="1"/>
</dbReference>
<evidence type="ECO:0000313" key="6">
    <source>
        <dbReference type="EMBL" id="PIZ44963.1"/>
    </source>
</evidence>
<keyword evidence="3" id="KW-0963">Cytoplasm</keyword>
<dbReference type="PANTHER" id="PTHR11680:SF35">
    <property type="entry name" value="SERINE HYDROXYMETHYLTRANSFERASE 1"/>
    <property type="match status" value="1"/>
</dbReference>
<sequence>MKDKELKKLIRVEEKRQTETLDLIPSENIVSKSVLEALGSVLTNKYSEGYSGKRYYAGNEIADKIENLAKSRARKVFGLSKNWGVNVQPYSGSPANMAVYFALVPIGGKIMGMRLDMGGHLTHGHKASVVGKLWKQIPYGVNEKIETLDYGEIMKIAEKEKPLLIVAGFTAYSRIIDFKKFKKIAGAVGAIFMVDMSHFAGLVAGKAYPSPFKYAGIVTTTTHKTLRGPRGAIIFSKKEFSEKIDKMVFPGTQGGPHINQIAATAAALYEAGKPKFKVYAKQIIKNAKILTEELKKRGWRVISGGTETHLILIDVFSRGIGGKQASEILEKAGIIVNKNTIPYDKRSPADPSGIRLGTPTLTSRGMKEREMKKIAGLIDKVLTKKESLKIIKQEVKSLCLKFPVKR</sequence>
<dbReference type="GO" id="GO:0004372">
    <property type="term" value="F:glycine hydroxymethyltransferase activity"/>
    <property type="evidence" value="ECO:0007669"/>
    <property type="project" value="UniProtKB-UniRule"/>
</dbReference>
<keyword evidence="3" id="KW-0554">One-carbon metabolism</keyword>
<dbReference type="GO" id="GO:0019264">
    <property type="term" value="P:glycine biosynthetic process from serine"/>
    <property type="evidence" value="ECO:0007669"/>
    <property type="project" value="UniProtKB-UniRule"/>
</dbReference>
<dbReference type="CDD" id="cd00378">
    <property type="entry name" value="SHMT"/>
    <property type="match status" value="1"/>
</dbReference>
<reference evidence="7" key="1">
    <citation type="submission" date="2017-09" db="EMBL/GenBank/DDBJ databases">
        <title>Depth-based differentiation of microbial function through sediment-hosted aquifers and enrichment of novel symbionts in the deep terrestrial subsurface.</title>
        <authorList>
            <person name="Probst A.J."/>
            <person name="Ladd B."/>
            <person name="Jarett J.K."/>
            <person name="Geller-Mcgrath D.E."/>
            <person name="Sieber C.M.K."/>
            <person name="Emerson J.B."/>
            <person name="Anantharaman K."/>
            <person name="Thomas B.C."/>
            <person name="Malmstrom R."/>
            <person name="Stieglmeier M."/>
            <person name="Klingl A."/>
            <person name="Woyke T."/>
            <person name="Ryan C.M."/>
            <person name="Banfield J.F."/>
        </authorList>
    </citation>
    <scope>NUCLEOTIDE SEQUENCE [LARGE SCALE GENOMIC DNA]</scope>
</reference>
<evidence type="ECO:0000256" key="3">
    <source>
        <dbReference type="HAMAP-Rule" id="MF_00051"/>
    </source>
</evidence>